<evidence type="ECO:0000313" key="3">
    <source>
        <dbReference type="Proteomes" id="UP000320431"/>
    </source>
</evidence>
<dbReference type="AlphaFoldDB" id="A0A507ZTK6"/>
<feature type="domain" description="AB hydrolase-1" evidence="1">
    <location>
        <begin position="50"/>
        <end position="166"/>
    </location>
</feature>
<dbReference type="Proteomes" id="UP000320431">
    <property type="component" value="Unassembled WGS sequence"/>
</dbReference>
<accession>A0A507ZTK6</accession>
<dbReference type="PANTHER" id="PTHR43433">
    <property type="entry name" value="HYDROLASE, ALPHA/BETA FOLD FAMILY PROTEIN"/>
    <property type="match status" value="1"/>
</dbReference>
<gene>
    <name evidence="2" type="ORF">FKV24_017690</name>
</gene>
<dbReference type="PRINTS" id="PR00111">
    <property type="entry name" value="ABHYDROLASE"/>
</dbReference>
<dbReference type="Gene3D" id="3.40.50.1820">
    <property type="entry name" value="alpha/beta hydrolase"/>
    <property type="match status" value="1"/>
</dbReference>
<keyword evidence="2" id="KW-0378">Hydrolase</keyword>
<dbReference type="PANTHER" id="PTHR43433:SF5">
    <property type="entry name" value="AB HYDROLASE-1 DOMAIN-CONTAINING PROTEIN"/>
    <property type="match status" value="1"/>
</dbReference>
<comment type="caution">
    <text evidence="2">The sequence shown here is derived from an EMBL/GenBank/DDBJ whole genome shotgun (WGS) entry which is preliminary data.</text>
</comment>
<dbReference type="GO" id="GO:0016787">
    <property type="term" value="F:hydrolase activity"/>
    <property type="evidence" value="ECO:0007669"/>
    <property type="project" value="UniProtKB-KW"/>
</dbReference>
<evidence type="ECO:0000313" key="2">
    <source>
        <dbReference type="EMBL" id="KAB8163916.1"/>
    </source>
</evidence>
<reference evidence="2 3" key="1">
    <citation type="submission" date="2019-10" db="EMBL/GenBank/DDBJ databases">
        <title>Lysobacter alkalisoli sp. nov., isolated from saline-alkaline soil.</title>
        <authorList>
            <person name="Sun J.-Q."/>
        </authorList>
    </citation>
    <scope>NUCLEOTIDE SEQUENCE [LARGE SCALE GENOMIC DNA]</scope>
    <source>
        <strain evidence="2 3">KCTC 42381</strain>
    </source>
</reference>
<dbReference type="EMBL" id="VICD02000317">
    <property type="protein sequence ID" value="KAB8163916.1"/>
    <property type="molecule type" value="Genomic_DNA"/>
</dbReference>
<protein>
    <submittedName>
        <fullName evidence="2">Alpha/beta fold hydrolase</fullName>
    </submittedName>
</protein>
<dbReference type="RefSeq" id="WP_141483328.1">
    <property type="nucleotide sequence ID" value="NZ_VICD02000317.1"/>
</dbReference>
<dbReference type="SUPFAM" id="SSF53474">
    <property type="entry name" value="alpha/beta-Hydrolases"/>
    <property type="match status" value="1"/>
</dbReference>
<dbReference type="Pfam" id="PF00561">
    <property type="entry name" value="Abhydrolase_1"/>
    <property type="match status" value="1"/>
</dbReference>
<evidence type="ECO:0000259" key="1">
    <source>
        <dbReference type="Pfam" id="PF00561"/>
    </source>
</evidence>
<organism evidence="2 3">
    <name type="scientific">Marilutibacter maris</name>
    <dbReference type="NCBI Taxonomy" id="1605891"/>
    <lineage>
        <taxon>Bacteria</taxon>
        <taxon>Pseudomonadati</taxon>
        <taxon>Pseudomonadota</taxon>
        <taxon>Gammaproteobacteria</taxon>
        <taxon>Lysobacterales</taxon>
        <taxon>Lysobacteraceae</taxon>
        <taxon>Marilutibacter</taxon>
    </lineage>
</organism>
<name>A0A507ZTK6_9GAMM</name>
<proteinExistence type="predicted"/>
<dbReference type="InterPro" id="IPR050471">
    <property type="entry name" value="AB_hydrolase"/>
</dbReference>
<dbReference type="InterPro" id="IPR000073">
    <property type="entry name" value="AB_hydrolase_1"/>
</dbReference>
<sequence length="289" mass="31637">MDSNRNGIALDRVALDSAGRDSTALDRIDFITTGDGYRIATRLDGDARRPVLILANSIATDHRMWDGQVAALSEHFRLLRYDMRGHGRSDAPSGPYSLDRLGRDVVELIDALGIDRAHFCGLSLGGFVGQWLGLRAPHRIDRLILSNTAAHLGPAPQWDALIRQVLDQRDMTAMADMFIGNWFPPHMRDAQPELIEGFRKTILATSPEGLAGSFAVVRDADLRRSNALIEAPTLVIGGRDDTVTLASHSEAIADTVPGARLVLMPGVHMLNVERQDAFVDTVLDFLEAV</sequence>
<dbReference type="InterPro" id="IPR029058">
    <property type="entry name" value="AB_hydrolase_fold"/>
</dbReference>